<evidence type="ECO:0008006" key="4">
    <source>
        <dbReference type="Google" id="ProtNLM"/>
    </source>
</evidence>
<accession>A0A2U2HGH6</accession>
<sequence>MNFTDAIKRGLIAGMLTAAGAVAATPPDTAPNATQMWHGTVQTPNGEIDLELAIHGTDPGKPRASLESVTQAPGLAIPVSAVSMDDKQLRLEINQLSAEYEGKFDAAKNAWEGVWRQAGMHFPLTWSRGALPPKPRIGGIDGDWRATLHRAGKQMRLTLRIASSPRGTRARLDSPDVGALDMNVTELSRTGDRVHLRVPLASVVFEGELSDKQTVLTGAWLREGLPPVTVKFSR</sequence>
<comment type="caution">
    <text evidence="2">The sequence shown here is derived from an EMBL/GenBank/DDBJ whole genome shotgun (WGS) entry which is preliminary data.</text>
</comment>
<feature type="signal peptide" evidence="1">
    <location>
        <begin position="1"/>
        <end position="23"/>
    </location>
</feature>
<gene>
    <name evidence="2" type="ORF">C7C56_019770</name>
</gene>
<dbReference type="RefSeq" id="WP_106759089.1">
    <property type="nucleotide sequence ID" value="NZ_PXWF02000271.1"/>
</dbReference>
<evidence type="ECO:0000256" key="1">
    <source>
        <dbReference type="SAM" id="SignalP"/>
    </source>
</evidence>
<name>A0A2U2HGH6_9BURK</name>
<dbReference type="Proteomes" id="UP000241421">
    <property type="component" value="Unassembled WGS sequence"/>
</dbReference>
<evidence type="ECO:0000313" key="2">
    <source>
        <dbReference type="EMBL" id="PWF44029.1"/>
    </source>
</evidence>
<keyword evidence="1" id="KW-0732">Signal</keyword>
<reference evidence="2 3" key="1">
    <citation type="submission" date="2018-04" db="EMBL/GenBank/DDBJ databases">
        <title>Massilia violaceinigra sp. nov., a novel purple-pigmented bacterium isolated from Tianshan glacier, Xinjiang, China.</title>
        <authorList>
            <person name="Wang H."/>
        </authorList>
    </citation>
    <scope>NUCLEOTIDE SEQUENCE [LARGE SCALE GENOMIC DNA]</scope>
    <source>
        <strain evidence="2 3">B448-2</strain>
    </source>
</reference>
<dbReference type="EMBL" id="PXWF02000271">
    <property type="protein sequence ID" value="PWF44029.1"/>
    <property type="molecule type" value="Genomic_DNA"/>
</dbReference>
<organism evidence="2 3">
    <name type="scientific">Massilia glaciei</name>
    <dbReference type="NCBI Taxonomy" id="1524097"/>
    <lineage>
        <taxon>Bacteria</taxon>
        <taxon>Pseudomonadati</taxon>
        <taxon>Pseudomonadota</taxon>
        <taxon>Betaproteobacteria</taxon>
        <taxon>Burkholderiales</taxon>
        <taxon>Oxalobacteraceae</taxon>
        <taxon>Telluria group</taxon>
        <taxon>Massilia</taxon>
    </lineage>
</organism>
<evidence type="ECO:0000313" key="3">
    <source>
        <dbReference type="Proteomes" id="UP000241421"/>
    </source>
</evidence>
<protein>
    <recommendedName>
        <fullName evidence="4">Secreted protein</fullName>
    </recommendedName>
</protein>
<keyword evidence="3" id="KW-1185">Reference proteome</keyword>
<dbReference type="AlphaFoldDB" id="A0A2U2HGH6"/>
<proteinExistence type="predicted"/>
<feature type="chain" id="PRO_5015420798" description="Secreted protein" evidence="1">
    <location>
        <begin position="24"/>
        <end position="234"/>
    </location>
</feature>